<dbReference type="SUPFAM" id="SSF51735">
    <property type="entry name" value="NAD(P)-binding Rossmann-fold domains"/>
    <property type="match status" value="1"/>
</dbReference>
<dbReference type="PRINTS" id="PR00081">
    <property type="entry name" value="GDHRDH"/>
</dbReference>
<name>A0A193GE76_9BORD</name>
<dbReference type="Pfam" id="PF13561">
    <property type="entry name" value="adh_short_C2"/>
    <property type="match status" value="1"/>
</dbReference>
<dbReference type="EMBL" id="CP016172">
    <property type="protein sequence ID" value="ANN77594.1"/>
    <property type="molecule type" value="Genomic_DNA"/>
</dbReference>
<dbReference type="OrthoDB" id="9806974at2"/>
<dbReference type="KEGG" id="bfz:BAU07_11190"/>
<dbReference type="InterPro" id="IPR036291">
    <property type="entry name" value="NAD(P)-bd_dom_sf"/>
</dbReference>
<protein>
    <submittedName>
        <fullName evidence="3">3-oxoacyl-ACP reductase</fullName>
    </submittedName>
</protein>
<organism evidence="3 4">
    <name type="scientific">Bordetella flabilis</name>
    <dbReference type="NCBI Taxonomy" id="463014"/>
    <lineage>
        <taxon>Bacteria</taxon>
        <taxon>Pseudomonadati</taxon>
        <taxon>Pseudomonadota</taxon>
        <taxon>Betaproteobacteria</taxon>
        <taxon>Burkholderiales</taxon>
        <taxon>Alcaligenaceae</taxon>
        <taxon>Bordetella</taxon>
    </lineage>
</organism>
<dbReference type="Proteomes" id="UP000091926">
    <property type="component" value="Chromosome"/>
</dbReference>
<keyword evidence="4" id="KW-1185">Reference proteome</keyword>
<gene>
    <name evidence="3" type="ORF">BAU07_11190</name>
</gene>
<accession>A0A193GE76</accession>
<dbReference type="GO" id="GO:0016491">
    <property type="term" value="F:oxidoreductase activity"/>
    <property type="evidence" value="ECO:0007669"/>
    <property type="project" value="UniProtKB-KW"/>
</dbReference>
<evidence type="ECO:0000256" key="2">
    <source>
        <dbReference type="ARBA" id="ARBA00023002"/>
    </source>
</evidence>
<dbReference type="CDD" id="cd05233">
    <property type="entry name" value="SDR_c"/>
    <property type="match status" value="1"/>
</dbReference>
<keyword evidence="2" id="KW-0560">Oxidoreductase</keyword>
<sequence length="237" mass="25078">MRNQPKVAIVTGASQGLGAGIVQGFRDNGYVVVANSRNIAPGADAGIVAVPGDIGDRDVARQVVAAAIERYGRIDTLINNAGVYIGKPFPDYTAEDFEQVMHVNVAGFFHITQFALAQMLKQNHGHIVQITTALVNQAIAGMPSGLATLTKGGLDSVTRGLAIEYAQSGIRVNAVAPGIIKTPMHKEETHAVLDTLHPMGRMGEIADIVDAVLYLERASFVTGETLNVDGGQHAGRW</sequence>
<dbReference type="InterPro" id="IPR002347">
    <property type="entry name" value="SDR_fam"/>
</dbReference>
<dbReference type="FunFam" id="3.40.50.720:FF:000084">
    <property type="entry name" value="Short-chain dehydrogenase reductase"/>
    <property type="match status" value="1"/>
</dbReference>
<evidence type="ECO:0000313" key="4">
    <source>
        <dbReference type="Proteomes" id="UP000091926"/>
    </source>
</evidence>
<dbReference type="PANTHER" id="PTHR43639">
    <property type="entry name" value="OXIDOREDUCTASE, SHORT-CHAIN DEHYDROGENASE/REDUCTASE FAMILY (AFU_ORTHOLOGUE AFUA_5G02870)"/>
    <property type="match status" value="1"/>
</dbReference>
<dbReference type="AlphaFoldDB" id="A0A193GE76"/>
<proteinExistence type="inferred from homology"/>
<comment type="similarity">
    <text evidence="1">Belongs to the short-chain dehydrogenases/reductases (SDR) family.</text>
</comment>
<evidence type="ECO:0000256" key="1">
    <source>
        <dbReference type="ARBA" id="ARBA00006484"/>
    </source>
</evidence>
<dbReference type="STRING" id="463014.BAU07_11190"/>
<dbReference type="PANTHER" id="PTHR43639:SF1">
    <property type="entry name" value="SHORT-CHAIN DEHYDROGENASE_REDUCTASE FAMILY PROTEIN"/>
    <property type="match status" value="1"/>
</dbReference>
<reference evidence="3 4" key="1">
    <citation type="submission" date="2016-06" db="EMBL/GenBank/DDBJ databases">
        <title>Complete genome sequences of Bordetella bronchialis and Bordetella flabilis.</title>
        <authorList>
            <person name="LiPuma J.J."/>
            <person name="Spilker T."/>
        </authorList>
    </citation>
    <scope>NUCLEOTIDE SEQUENCE [LARGE SCALE GENOMIC DNA]</scope>
    <source>
        <strain evidence="3 4">AU10664</strain>
    </source>
</reference>
<dbReference type="PRINTS" id="PR00080">
    <property type="entry name" value="SDRFAMILY"/>
</dbReference>
<dbReference type="RefSeq" id="WP_066657397.1">
    <property type="nucleotide sequence ID" value="NZ_CBCSCL010000006.1"/>
</dbReference>
<evidence type="ECO:0000313" key="3">
    <source>
        <dbReference type="EMBL" id="ANN77594.1"/>
    </source>
</evidence>
<dbReference type="Gene3D" id="3.40.50.720">
    <property type="entry name" value="NAD(P)-binding Rossmann-like Domain"/>
    <property type="match status" value="1"/>
</dbReference>